<sequence>MSSQGYEEELLQRWFPATSQLNERTQFSETDIRGITDVLRTVEGGAWSRIPRIYIVLRLIGRLEAINSFVQHECSDTWFPFTQRNLPEGLRDPSERSGFLERQKLVCNTKALNLERADSRHGHFPDPSEIPLKKIGELGKGGSGFVDRVISTVSHREYALKLIKRGQTFRKDKQVLRNFEKELASLKRLSREHKHIIDLVGSYTDPKYVGILFPVADCDLTAFMVSPDIQDRRWSLRPYFGCLASALAFLHENNIRHKDIKPQNILIKDNVPYFTDFGLAVDWTDFGHSTTLGPTAMTPRYGAPEVAACEARNSSADIWSLGCVFLEMWAVLKGMSIVEVSTSTSVDGRLLPYHSKDVRLSEFFERITALPGPPSDLQPLTWIQNMLLRERHDRWSAHAILEHIRELGADDTIQYLFVGRCCLEDEDTTESVISDTSSH</sequence>
<dbReference type="CDD" id="cd00180">
    <property type="entry name" value="PKc"/>
    <property type="match status" value="1"/>
</dbReference>
<dbReference type="EMBL" id="JAGMVJ010000015">
    <property type="protein sequence ID" value="KAH7080769.1"/>
    <property type="molecule type" value="Genomic_DNA"/>
</dbReference>
<keyword evidence="3" id="KW-1185">Reference proteome</keyword>
<dbReference type="Proteomes" id="UP000813461">
    <property type="component" value="Unassembled WGS sequence"/>
</dbReference>
<feature type="domain" description="Protein kinase" evidence="1">
    <location>
        <begin position="132"/>
        <end position="406"/>
    </location>
</feature>
<keyword evidence="2" id="KW-0418">Kinase</keyword>
<dbReference type="AlphaFoldDB" id="A0A8K0R2F2"/>
<dbReference type="PROSITE" id="PS50011">
    <property type="entry name" value="PROTEIN_KINASE_DOM"/>
    <property type="match status" value="1"/>
</dbReference>
<accession>A0A8K0R2F2</accession>
<proteinExistence type="predicted"/>
<dbReference type="InterPro" id="IPR011009">
    <property type="entry name" value="Kinase-like_dom_sf"/>
</dbReference>
<dbReference type="GO" id="GO:0005524">
    <property type="term" value="F:ATP binding"/>
    <property type="evidence" value="ECO:0007669"/>
    <property type="project" value="InterPro"/>
</dbReference>
<protein>
    <submittedName>
        <fullName evidence="2">Kinase-like domain-containing protein</fullName>
    </submittedName>
</protein>
<keyword evidence="2" id="KW-0808">Transferase</keyword>
<dbReference type="Gene3D" id="1.10.510.10">
    <property type="entry name" value="Transferase(Phosphotransferase) domain 1"/>
    <property type="match status" value="1"/>
</dbReference>
<evidence type="ECO:0000259" key="1">
    <source>
        <dbReference type="PROSITE" id="PS50011"/>
    </source>
</evidence>
<dbReference type="InterPro" id="IPR000719">
    <property type="entry name" value="Prot_kinase_dom"/>
</dbReference>
<dbReference type="GO" id="GO:0005737">
    <property type="term" value="C:cytoplasm"/>
    <property type="evidence" value="ECO:0007669"/>
    <property type="project" value="TreeGrafter"/>
</dbReference>
<dbReference type="Gene3D" id="3.30.200.20">
    <property type="entry name" value="Phosphorylase Kinase, domain 1"/>
    <property type="match status" value="1"/>
</dbReference>
<dbReference type="PANTHER" id="PTHR44167:SF24">
    <property type="entry name" value="SERINE_THREONINE-PROTEIN KINASE CHK2"/>
    <property type="match status" value="1"/>
</dbReference>
<dbReference type="SUPFAM" id="SSF56112">
    <property type="entry name" value="Protein kinase-like (PK-like)"/>
    <property type="match status" value="1"/>
</dbReference>
<dbReference type="PANTHER" id="PTHR44167">
    <property type="entry name" value="OVARIAN-SPECIFIC SERINE/THREONINE-PROTEIN KINASE LOK-RELATED"/>
    <property type="match status" value="1"/>
</dbReference>
<name>A0A8K0R2F2_9PLEO</name>
<dbReference type="PROSITE" id="PS00108">
    <property type="entry name" value="PROTEIN_KINASE_ST"/>
    <property type="match status" value="1"/>
</dbReference>
<dbReference type="GO" id="GO:0044773">
    <property type="term" value="P:mitotic DNA damage checkpoint signaling"/>
    <property type="evidence" value="ECO:0007669"/>
    <property type="project" value="TreeGrafter"/>
</dbReference>
<dbReference type="OrthoDB" id="4062651at2759"/>
<feature type="non-terminal residue" evidence="2">
    <location>
        <position position="439"/>
    </location>
</feature>
<evidence type="ECO:0000313" key="3">
    <source>
        <dbReference type="Proteomes" id="UP000813461"/>
    </source>
</evidence>
<dbReference type="Pfam" id="PF00069">
    <property type="entry name" value="Pkinase"/>
    <property type="match status" value="1"/>
</dbReference>
<dbReference type="SMART" id="SM00220">
    <property type="entry name" value="S_TKc"/>
    <property type="match status" value="1"/>
</dbReference>
<dbReference type="GO" id="GO:0004674">
    <property type="term" value="F:protein serine/threonine kinase activity"/>
    <property type="evidence" value="ECO:0007669"/>
    <property type="project" value="TreeGrafter"/>
</dbReference>
<evidence type="ECO:0000313" key="2">
    <source>
        <dbReference type="EMBL" id="KAH7080769.1"/>
    </source>
</evidence>
<reference evidence="2" key="1">
    <citation type="journal article" date="2021" name="Nat. Commun.">
        <title>Genetic determinants of endophytism in the Arabidopsis root mycobiome.</title>
        <authorList>
            <person name="Mesny F."/>
            <person name="Miyauchi S."/>
            <person name="Thiergart T."/>
            <person name="Pickel B."/>
            <person name="Atanasova L."/>
            <person name="Karlsson M."/>
            <person name="Huettel B."/>
            <person name="Barry K.W."/>
            <person name="Haridas S."/>
            <person name="Chen C."/>
            <person name="Bauer D."/>
            <person name="Andreopoulos W."/>
            <person name="Pangilinan J."/>
            <person name="LaButti K."/>
            <person name="Riley R."/>
            <person name="Lipzen A."/>
            <person name="Clum A."/>
            <person name="Drula E."/>
            <person name="Henrissat B."/>
            <person name="Kohler A."/>
            <person name="Grigoriev I.V."/>
            <person name="Martin F.M."/>
            <person name="Hacquard S."/>
        </authorList>
    </citation>
    <scope>NUCLEOTIDE SEQUENCE</scope>
    <source>
        <strain evidence="2">MPI-SDFR-AT-0120</strain>
    </source>
</reference>
<gene>
    <name evidence="2" type="ORF">FB567DRAFT_425155</name>
</gene>
<organism evidence="2 3">
    <name type="scientific">Paraphoma chrysanthemicola</name>
    <dbReference type="NCBI Taxonomy" id="798071"/>
    <lineage>
        <taxon>Eukaryota</taxon>
        <taxon>Fungi</taxon>
        <taxon>Dikarya</taxon>
        <taxon>Ascomycota</taxon>
        <taxon>Pezizomycotina</taxon>
        <taxon>Dothideomycetes</taxon>
        <taxon>Pleosporomycetidae</taxon>
        <taxon>Pleosporales</taxon>
        <taxon>Pleosporineae</taxon>
        <taxon>Phaeosphaeriaceae</taxon>
        <taxon>Paraphoma</taxon>
    </lineage>
</organism>
<comment type="caution">
    <text evidence="2">The sequence shown here is derived from an EMBL/GenBank/DDBJ whole genome shotgun (WGS) entry which is preliminary data.</text>
</comment>
<dbReference type="InterPro" id="IPR008271">
    <property type="entry name" value="Ser/Thr_kinase_AS"/>
</dbReference>
<dbReference type="GO" id="GO:0005634">
    <property type="term" value="C:nucleus"/>
    <property type="evidence" value="ECO:0007669"/>
    <property type="project" value="TreeGrafter"/>
</dbReference>